<protein>
    <recommendedName>
        <fullName evidence="4">Ig-like domain-containing protein</fullName>
    </recommendedName>
</protein>
<feature type="signal peptide" evidence="3">
    <location>
        <begin position="1"/>
        <end position="26"/>
    </location>
</feature>
<dbReference type="AlphaFoldDB" id="A0AAU9WJ16"/>
<comment type="caution">
    <text evidence="5">The sequence shown here is derived from an EMBL/GenBank/DDBJ whole genome shotgun (WGS) entry which is preliminary data.</text>
</comment>
<evidence type="ECO:0000313" key="6">
    <source>
        <dbReference type="Proteomes" id="UP001159428"/>
    </source>
</evidence>
<sequence length="370" mass="41831">MAVYRTCLRCALQGLLLFVNFAVPMGLTLDVNLTRQEITTCIGEPVNLGCYVNQMSSVHLTFSWTKDNLTVSQSSNTRVYRNVLVVTPEDDADFGTYECHVSDNMTVTKCSISLTAGCNNRNHVEENSAGCGIIAVLMPVLAVTVVSILLNAHFLIRWKRRDEWALSEEAIMQLQLSQQSVPVEEKSEEHVEVKKKKPFRERFRKHCPTEHSENNQHIEEKDKNHTDILCEKDTQEKNRQETIEMQEIHDIPSVADIRAADETNVETAHTPSNLNLIPVDMDNTPRIADFFVSGDETNDETAPVLSDPNRIPIDAEETPRFADFFVPGDETDGDASGRESLDSEMPLVSHYMERMDFEEKEDADDEPVVK</sequence>
<dbReference type="InterPro" id="IPR013151">
    <property type="entry name" value="Immunoglobulin_dom"/>
</dbReference>
<keyword evidence="6" id="KW-1185">Reference proteome</keyword>
<keyword evidence="2" id="KW-1133">Transmembrane helix</keyword>
<keyword evidence="3" id="KW-0732">Signal</keyword>
<dbReference type="SUPFAM" id="SSF48726">
    <property type="entry name" value="Immunoglobulin"/>
    <property type="match status" value="1"/>
</dbReference>
<dbReference type="InterPro" id="IPR036179">
    <property type="entry name" value="Ig-like_dom_sf"/>
</dbReference>
<evidence type="ECO:0000313" key="5">
    <source>
        <dbReference type="EMBL" id="CAH3115703.1"/>
    </source>
</evidence>
<dbReference type="EMBL" id="CALNXJ010000015">
    <property type="protein sequence ID" value="CAH3115703.1"/>
    <property type="molecule type" value="Genomic_DNA"/>
</dbReference>
<gene>
    <name evidence="5" type="ORF">PMEA_00006626</name>
</gene>
<feature type="region of interest" description="Disordered" evidence="1">
    <location>
        <begin position="323"/>
        <end position="347"/>
    </location>
</feature>
<dbReference type="InterPro" id="IPR007110">
    <property type="entry name" value="Ig-like_dom"/>
</dbReference>
<dbReference type="InterPro" id="IPR013783">
    <property type="entry name" value="Ig-like_fold"/>
</dbReference>
<feature type="domain" description="Ig-like" evidence="4">
    <location>
        <begin position="24"/>
        <end position="115"/>
    </location>
</feature>
<keyword evidence="2" id="KW-0812">Transmembrane</keyword>
<evidence type="ECO:0000256" key="1">
    <source>
        <dbReference type="SAM" id="MobiDB-lite"/>
    </source>
</evidence>
<reference evidence="5 6" key="1">
    <citation type="submission" date="2022-05" db="EMBL/GenBank/DDBJ databases">
        <authorList>
            <consortium name="Genoscope - CEA"/>
            <person name="William W."/>
        </authorList>
    </citation>
    <scope>NUCLEOTIDE SEQUENCE [LARGE SCALE GENOMIC DNA]</scope>
</reference>
<dbReference type="Gene3D" id="2.60.40.10">
    <property type="entry name" value="Immunoglobulins"/>
    <property type="match status" value="1"/>
</dbReference>
<dbReference type="Pfam" id="PF00047">
    <property type="entry name" value="ig"/>
    <property type="match status" value="1"/>
</dbReference>
<evidence type="ECO:0000256" key="3">
    <source>
        <dbReference type="SAM" id="SignalP"/>
    </source>
</evidence>
<evidence type="ECO:0000259" key="4">
    <source>
        <dbReference type="PROSITE" id="PS50835"/>
    </source>
</evidence>
<organism evidence="5 6">
    <name type="scientific">Pocillopora meandrina</name>
    <dbReference type="NCBI Taxonomy" id="46732"/>
    <lineage>
        <taxon>Eukaryota</taxon>
        <taxon>Metazoa</taxon>
        <taxon>Cnidaria</taxon>
        <taxon>Anthozoa</taxon>
        <taxon>Hexacorallia</taxon>
        <taxon>Scleractinia</taxon>
        <taxon>Astrocoeniina</taxon>
        <taxon>Pocilloporidae</taxon>
        <taxon>Pocillopora</taxon>
    </lineage>
</organism>
<name>A0AAU9WJ16_9CNID</name>
<accession>A0AAU9WJ16</accession>
<feature type="transmembrane region" description="Helical" evidence="2">
    <location>
        <begin position="132"/>
        <end position="156"/>
    </location>
</feature>
<feature type="chain" id="PRO_5043370201" description="Ig-like domain-containing protein" evidence="3">
    <location>
        <begin position="27"/>
        <end position="370"/>
    </location>
</feature>
<evidence type="ECO:0000256" key="2">
    <source>
        <dbReference type="SAM" id="Phobius"/>
    </source>
</evidence>
<keyword evidence="2" id="KW-0472">Membrane</keyword>
<dbReference type="Proteomes" id="UP001159428">
    <property type="component" value="Unassembled WGS sequence"/>
</dbReference>
<proteinExistence type="predicted"/>
<dbReference type="PROSITE" id="PS50835">
    <property type="entry name" value="IG_LIKE"/>
    <property type="match status" value="1"/>
</dbReference>